<dbReference type="EMBL" id="JBHSKD010000015">
    <property type="protein sequence ID" value="MFC5177733.1"/>
    <property type="molecule type" value="Genomic_DNA"/>
</dbReference>
<feature type="transmembrane region" description="Helical" evidence="1">
    <location>
        <begin position="12"/>
        <end position="32"/>
    </location>
</feature>
<keyword evidence="1" id="KW-1133">Transmembrane helix</keyword>
<keyword evidence="3" id="KW-1185">Reference proteome</keyword>
<dbReference type="RefSeq" id="WP_378590997.1">
    <property type="nucleotide sequence ID" value="NZ_JBHSKD010000015.1"/>
</dbReference>
<gene>
    <name evidence="2" type="ORF">ACFPGP_13710</name>
</gene>
<dbReference type="Proteomes" id="UP001596087">
    <property type="component" value="Unassembled WGS sequence"/>
</dbReference>
<feature type="transmembrane region" description="Helical" evidence="1">
    <location>
        <begin position="82"/>
        <end position="103"/>
    </location>
</feature>
<sequence length="212" mass="21802">MSAADAARLGTGLAFVVVPLVFVFAFATHPGLLRPRVLRPEELIDRSRGRRLLHAGHGLVTLNAGLMIVVALYLGSVVTSHGASWAGLVGTVLAVLGTVCLAADKGALCLTMSALEGLSDDEFAAARPALSAIFAKKGWLWLLWGIVLIPLGFAVLAIAALASGATSPWVAILLLVGVLFIGFPDGAEIVNLGAAITMAAGLVPFGLSLMIQ</sequence>
<evidence type="ECO:0000313" key="2">
    <source>
        <dbReference type="EMBL" id="MFC5177733.1"/>
    </source>
</evidence>
<comment type="caution">
    <text evidence="2">The sequence shown here is derived from an EMBL/GenBank/DDBJ whole genome shotgun (WGS) entry which is preliminary data.</text>
</comment>
<feature type="transmembrane region" description="Helical" evidence="1">
    <location>
        <begin position="139"/>
        <end position="160"/>
    </location>
</feature>
<organism evidence="2 3">
    <name type="scientific">Nocardioides taihuensis</name>
    <dbReference type="NCBI Taxonomy" id="1835606"/>
    <lineage>
        <taxon>Bacteria</taxon>
        <taxon>Bacillati</taxon>
        <taxon>Actinomycetota</taxon>
        <taxon>Actinomycetes</taxon>
        <taxon>Propionibacteriales</taxon>
        <taxon>Nocardioidaceae</taxon>
        <taxon>Nocardioides</taxon>
    </lineage>
</organism>
<protein>
    <submittedName>
        <fullName evidence="2">Uncharacterized protein</fullName>
    </submittedName>
</protein>
<feature type="transmembrane region" description="Helical" evidence="1">
    <location>
        <begin position="52"/>
        <end position="76"/>
    </location>
</feature>
<accession>A0ABW0BKJ1</accession>
<keyword evidence="1" id="KW-0472">Membrane</keyword>
<evidence type="ECO:0000256" key="1">
    <source>
        <dbReference type="SAM" id="Phobius"/>
    </source>
</evidence>
<feature type="transmembrane region" description="Helical" evidence="1">
    <location>
        <begin position="166"/>
        <end position="183"/>
    </location>
</feature>
<reference evidence="3" key="1">
    <citation type="journal article" date="2019" name="Int. J. Syst. Evol. Microbiol.">
        <title>The Global Catalogue of Microorganisms (GCM) 10K type strain sequencing project: providing services to taxonomists for standard genome sequencing and annotation.</title>
        <authorList>
            <consortium name="The Broad Institute Genomics Platform"/>
            <consortium name="The Broad Institute Genome Sequencing Center for Infectious Disease"/>
            <person name="Wu L."/>
            <person name="Ma J."/>
        </authorList>
    </citation>
    <scope>NUCLEOTIDE SEQUENCE [LARGE SCALE GENOMIC DNA]</scope>
    <source>
        <strain evidence="3">DFY41</strain>
    </source>
</reference>
<name>A0ABW0BKJ1_9ACTN</name>
<proteinExistence type="predicted"/>
<feature type="transmembrane region" description="Helical" evidence="1">
    <location>
        <begin position="190"/>
        <end position="211"/>
    </location>
</feature>
<evidence type="ECO:0000313" key="3">
    <source>
        <dbReference type="Proteomes" id="UP001596087"/>
    </source>
</evidence>
<keyword evidence="1" id="KW-0812">Transmembrane</keyword>